<feature type="compositionally biased region" description="Polar residues" evidence="1">
    <location>
        <begin position="116"/>
        <end position="131"/>
    </location>
</feature>
<keyword evidence="4" id="KW-1185">Reference proteome</keyword>
<feature type="region of interest" description="Disordered" evidence="1">
    <location>
        <begin position="68"/>
        <end position="147"/>
    </location>
</feature>
<feature type="compositionally biased region" description="Polar residues" evidence="1">
    <location>
        <begin position="78"/>
        <end position="92"/>
    </location>
</feature>
<sequence>MHDGGAPGGPGATGAPGAPGAPGGPGEPGAPGQDVRRALRALAVTIFLVGGIAFSGWVAFGGDGTSRHQAGPLPWDQESPTATPSADASQPSDLYPSPGPETSGPTDLPTDLPTGASPSATPFGTPSSPSLTGAAPPAGYSTQADPAGYHLAVPDGWRRTAEGPSVYYTSPDDSTVIQVFELHGPESTPYASAQEAERIASTHRDYEQIALTRLGSAATDPAQLEYTYQSKSDGHRRILDRRFAAPNGTMYAVLVIGPSGDGDRAEEREVHQAAMDTFCPTSYCTAS</sequence>
<evidence type="ECO:0000256" key="2">
    <source>
        <dbReference type="SAM" id="Phobius"/>
    </source>
</evidence>
<accession>A0ABS6CJY5</accession>
<gene>
    <name evidence="3" type="ORF">KN815_25290</name>
</gene>
<keyword evidence="2" id="KW-1133">Transmembrane helix</keyword>
<dbReference type="EMBL" id="JAHLEM010000291">
    <property type="protein sequence ID" value="MBU3867251.1"/>
    <property type="molecule type" value="Genomic_DNA"/>
</dbReference>
<protein>
    <submittedName>
        <fullName evidence="3">Serine/arginine repetitive matrix protein 2</fullName>
    </submittedName>
</protein>
<feature type="compositionally biased region" description="Gly residues" evidence="1">
    <location>
        <begin position="1"/>
        <end position="14"/>
    </location>
</feature>
<organism evidence="3 4">
    <name type="scientific">Streptomyces niphimycinicus</name>
    <dbReference type="NCBI Taxonomy" id="2842201"/>
    <lineage>
        <taxon>Bacteria</taxon>
        <taxon>Bacillati</taxon>
        <taxon>Actinomycetota</taxon>
        <taxon>Actinomycetes</taxon>
        <taxon>Kitasatosporales</taxon>
        <taxon>Streptomycetaceae</taxon>
        <taxon>Streptomyces</taxon>
    </lineage>
</organism>
<comment type="caution">
    <text evidence="3">The sequence shown here is derived from an EMBL/GenBank/DDBJ whole genome shotgun (WGS) entry which is preliminary data.</text>
</comment>
<evidence type="ECO:0000313" key="4">
    <source>
        <dbReference type="Proteomes" id="UP000720508"/>
    </source>
</evidence>
<dbReference type="Proteomes" id="UP000720508">
    <property type="component" value="Unassembled WGS sequence"/>
</dbReference>
<reference evidence="3 4" key="1">
    <citation type="submission" date="2021-06" db="EMBL/GenBank/DDBJ databases">
        <authorList>
            <person name="Pan X."/>
        </authorList>
    </citation>
    <scope>NUCLEOTIDE SEQUENCE [LARGE SCALE GENOMIC DNA]</scope>
    <source>
        <strain evidence="3 4">4503</strain>
    </source>
</reference>
<name>A0ABS6CJY5_9ACTN</name>
<evidence type="ECO:0000313" key="3">
    <source>
        <dbReference type="EMBL" id="MBU3867251.1"/>
    </source>
</evidence>
<feature type="compositionally biased region" description="Gly residues" evidence="1">
    <location>
        <begin position="20"/>
        <end position="29"/>
    </location>
</feature>
<evidence type="ECO:0000256" key="1">
    <source>
        <dbReference type="SAM" id="MobiDB-lite"/>
    </source>
</evidence>
<keyword evidence="2" id="KW-0812">Transmembrane</keyword>
<feature type="transmembrane region" description="Helical" evidence="2">
    <location>
        <begin position="41"/>
        <end position="60"/>
    </location>
</feature>
<proteinExistence type="predicted"/>
<keyword evidence="2" id="KW-0472">Membrane</keyword>
<feature type="region of interest" description="Disordered" evidence="1">
    <location>
        <begin position="1"/>
        <end position="33"/>
    </location>
</feature>